<evidence type="ECO:0000256" key="6">
    <source>
        <dbReference type="SAM" id="MobiDB-lite"/>
    </source>
</evidence>
<proteinExistence type="inferred from homology"/>
<evidence type="ECO:0000256" key="1">
    <source>
        <dbReference type="ARBA" id="ARBA00007074"/>
    </source>
</evidence>
<sequence length="393" mass="39797">MASSHTSVRRGLTGRRALFTLIAVGGLTLAPLPALAAPETPTTSQEAAELIAARGHDLEVVTEKMHEATDVLTGMKAASDAAAAELVAAEAAVVEARDHVRQVARSAFTGEQLSSLQAMLTSSSADEMLDRMGTLDSIAGHNNEVLGTAQQASVAADEAKVAAEKAAADAEAQVAEVAAQQADLNAQIAEYQAEYDRLSAEERERARILAEQQHAAEAAAAAAAAAEREAAAAAAAERNSQPASRAERSAPAAAPSASSSAAPAPAPAPAPVVASSGAAATAVNTAMAQRGKPYVWGATGPNSYDCSGLVKYSYASAGVNLPRSSSQQAQAGRAVSRGELQPGDLIAFYSPVSHIGIYIGGGQMVHAPTSGDVVKVASIDAMGPITAMRRVAG</sequence>
<dbReference type="GO" id="GO:0008234">
    <property type="term" value="F:cysteine-type peptidase activity"/>
    <property type="evidence" value="ECO:0007669"/>
    <property type="project" value="UniProtKB-KW"/>
</dbReference>
<accession>A0A846LKY2</accession>
<dbReference type="SUPFAM" id="SSF54001">
    <property type="entry name" value="Cysteine proteinases"/>
    <property type="match status" value="1"/>
</dbReference>
<reference evidence="9" key="1">
    <citation type="journal article" date="2014" name="Int. J. Syst. Evol. Microbiol.">
        <title>Complete genome of a new Firmicutes species belonging to the dominant human colonic microbiota ('Ruminococcus bicirculans') reveals two chromosomes and a selective capacity to utilize plant glucans.</title>
        <authorList>
            <consortium name="NISC Comparative Sequencing Program"/>
            <person name="Wegmann U."/>
            <person name="Louis P."/>
            <person name="Goesmann A."/>
            <person name="Henrissat B."/>
            <person name="Duncan S.H."/>
            <person name="Flint H.J."/>
        </authorList>
    </citation>
    <scope>NUCLEOTIDE SEQUENCE</scope>
    <source>
        <strain evidence="9">CGMCC 4.5581</strain>
    </source>
</reference>
<dbReference type="InterPro" id="IPR051202">
    <property type="entry name" value="Peptidase_C40"/>
</dbReference>
<keyword evidence="4" id="KW-0788">Thiol protease</keyword>
<evidence type="ECO:0000256" key="7">
    <source>
        <dbReference type="SAM" id="SignalP"/>
    </source>
</evidence>
<keyword evidence="5" id="KW-0175">Coiled coil</keyword>
<feature type="compositionally biased region" description="Low complexity" evidence="6">
    <location>
        <begin position="232"/>
        <end position="263"/>
    </location>
</feature>
<evidence type="ECO:0000256" key="2">
    <source>
        <dbReference type="ARBA" id="ARBA00022670"/>
    </source>
</evidence>
<dbReference type="InterPro" id="IPR000064">
    <property type="entry name" value="NLP_P60_dom"/>
</dbReference>
<evidence type="ECO:0000256" key="5">
    <source>
        <dbReference type="SAM" id="Coils"/>
    </source>
</evidence>
<dbReference type="Proteomes" id="UP000648663">
    <property type="component" value="Unassembled WGS sequence"/>
</dbReference>
<name>A0A846LKY2_9ACTN</name>
<reference evidence="9" key="4">
    <citation type="submission" date="2024-05" db="EMBL/GenBank/DDBJ databases">
        <authorList>
            <person name="Sun Q."/>
            <person name="Zhou Y."/>
        </authorList>
    </citation>
    <scope>NUCLEOTIDE SEQUENCE</scope>
    <source>
        <strain evidence="9">CGMCC 4.5581</strain>
    </source>
</reference>
<feature type="coiled-coil region" evidence="5">
    <location>
        <begin position="160"/>
        <end position="229"/>
    </location>
</feature>
<reference evidence="10 11" key="3">
    <citation type="submission" date="2020-02" db="EMBL/GenBank/DDBJ databases">
        <title>Sequencing the genomes of 1000 actinobacteria strains.</title>
        <authorList>
            <person name="Klenk H.-P."/>
        </authorList>
    </citation>
    <scope>NUCLEOTIDE SEQUENCE [LARGE SCALE GENOMIC DNA]</scope>
    <source>
        <strain evidence="10 11">DSM 45201</strain>
    </source>
</reference>
<dbReference type="RefSeq" id="WP_166754665.1">
    <property type="nucleotide sequence ID" value="NZ_BAABJU010000001.1"/>
</dbReference>
<keyword evidence="7" id="KW-0732">Signal</keyword>
<comment type="caution">
    <text evidence="10">The sequence shown here is derived from an EMBL/GenBank/DDBJ whole genome shotgun (WGS) entry which is preliminary data.</text>
</comment>
<comment type="similarity">
    <text evidence="1">Belongs to the peptidase C40 family.</text>
</comment>
<dbReference type="AlphaFoldDB" id="A0A846LKY2"/>
<evidence type="ECO:0000313" key="12">
    <source>
        <dbReference type="Proteomes" id="UP000648663"/>
    </source>
</evidence>
<evidence type="ECO:0000259" key="8">
    <source>
        <dbReference type="PROSITE" id="PS51935"/>
    </source>
</evidence>
<dbReference type="EMBL" id="BMMI01000001">
    <property type="protein sequence ID" value="GGL52855.1"/>
    <property type="molecule type" value="Genomic_DNA"/>
</dbReference>
<keyword evidence="12" id="KW-1185">Reference proteome</keyword>
<evidence type="ECO:0000256" key="4">
    <source>
        <dbReference type="ARBA" id="ARBA00022807"/>
    </source>
</evidence>
<keyword evidence="2" id="KW-0645">Protease</keyword>
<evidence type="ECO:0000256" key="3">
    <source>
        <dbReference type="ARBA" id="ARBA00022801"/>
    </source>
</evidence>
<dbReference type="PANTHER" id="PTHR47053">
    <property type="entry name" value="MUREIN DD-ENDOPEPTIDASE MEPH-RELATED"/>
    <property type="match status" value="1"/>
</dbReference>
<keyword evidence="3 10" id="KW-0378">Hydrolase</keyword>
<feature type="region of interest" description="Disordered" evidence="6">
    <location>
        <begin position="232"/>
        <end position="272"/>
    </location>
</feature>
<feature type="signal peptide" evidence="7">
    <location>
        <begin position="1"/>
        <end position="36"/>
    </location>
</feature>
<dbReference type="Gene3D" id="6.10.250.3150">
    <property type="match status" value="1"/>
</dbReference>
<protein>
    <submittedName>
        <fullName evidence="10">Cell wall-associated NlpC family hydrolase</fullName>
    </submittedName>
    <submittedName>
        <fullName evidence="9">Hydrolase Nlp/P60</fullName>
    </submittedName>
</protein>
<dbReference type="Pfam" id="PF00877">
    <property type="entry name" value="NLPC_P60"/>
    <property type="match status" value="1"/>
</dbReference>
<dbReference type="EMBL" id="JAAMPA010000001">
    <property type="protein sequence ID" value="NIH67204.1"/>
    <property type="molecule type" value="Genomic_DNA"/>
</dbReference>
<gene>
    <name evidence="10" type="ORF">FB380_001650</name>
    <name evidence="9" type="ORF">GCM10011589_06240</name>
</gene>
<evidence type="ECO:0000313" key="10">
    <source>
        <dbReference type="EMBL" id="NIH67204.1"/>
    </source>
</evidence>
<dbReference type="PROSITE" id="PS51935">
    <property type="entry name" value="NLPC_P60"/>
    <property type="match status" value="1"/>
</dbReference>
<dbReference type="GO" id="GO:0006508">
    <property type="term" value="P:proteolysis"/>
    <property type="evidence" value="ECO:0007669"/>
    <property type="project" value="UniProtKB-KW"/>
</dbReference>
<feature type="domain" description="NlpC/P60" evidence="8">
    <location>
        <begin position="276"/>
        <end position="393"/>
    </location>
</feature>
<dbReference type="InterPro" id="IPR038765">
    <property type="entry name" value="Papain-like_cys_pep_sf"/>
</dbReference>
<evidence type="ECO:0000313" key="11">
    <source>
        <dbReference type="Proteomes" id="UP000552836"/>
    </source>
</evidence>
<dbReference type="PANTHER" id="PTHR47053:SF1">
    <property type="entry name" value="MUREIN DD-ENDOPEPTIDASE MEPH-RELATED"/>
    <property type="match status" value="1"/>
</dbReference>
<reference evidence="12" key="2">
    <citation type="journal article" date="2019" name="Int. J. Syst. Evol. Microbiol.">
        <title>The Global Catalogue of Microorganisms (GCM) 10K type strain sequencing project: providing services to taxonomists for standard genome sequencing and annotation.</title>
        <authorList>
            <consortium name="The Broad Institute Genomics Platform"/>
            <consortium name="The Broad Institute Genome Sequencing Center for Infectious Disease"/>
            <person name="Wu L."/>
            <person name="Ma J."/>
        </authorList>
    </citation>
    <scope>NUCLEOTIDE SEQUENCE [LARGE SCALE GENOMIC DNA]</scope>
    <source>
        <strain evidence="12">CGMCC 4.5581</strain>
    </source>
</reference>
<dbReference type="Proteomes" id="UP000552836">
    <property type="component" value="Unassembled WGS sequence"/>
</dbReference>
<dbReference type="Gene3D" id="3.90.1720.10">
    <property type="entry name" value="endopeptidase domain like (from Nostoc punctiforme)"/>
    <property type="match status" value="1"/>
</dbReference>
<feature type="chain" id="PRO_5032746185" evidence="7">
    <location>
        <begin position="37"/>
        <end position="393"/>
    </location>
</feature>
<evidence type="ECO:0000313" key="9">
    <source>
        <dbReference type="EMBL" id="GGL52855.1"/>
    </source>
</evidence>
<organism evidence="10 11">
    <name type="scientific">Modestobacter marinus</name>
    <dbReference type="NCBI Taxonomy" id="477641"/>
    <lineage>
        <taxon>Bacteria</taxon>
        <taxon>Bacillati</taxon>
        <taxon>Actinomycetota</taxon>
        <taxon>Actinomycetes</taxon>
        <taxon>Geodermatophilales</taxon>
        <taxon>Geodermatophilaceae</taxon>
        <taxon>Modestobacter</taxon>
    </lineage>
</organism>